<reference evidence="2 3" key="2">
    <citation type="journal article" date="2021" name="Curr. Genet.">
        <title>Genetic response to nitrogen starvation in the aggressive Eucalyptus foliar pathogen Teratosphaeria destructans.</title>
        <authorList>
            <person name="Havenga M."/>
            <person name="Wingfield B.D."/>
            <person name="Wingfield M.J."/>
            <person name="Dreyer L.L."/>
            <person name="Roets F."/>
            <person name="Aylward J."/>
        </authorList>
    </citation>
    <scope>NUCLEOTIDE SEQUENCE [LARGE SCALE GENOMIC DNA]</scope>
    <source>
        <strain evidence="2">CMW44962</strain>
    </source>
</reference>
<protein>
    <submittedName>
        <fullName evidence="2">Uncharacterized protein</fullName>
    </submittedName>
</protein>
<name>A0A9W7SSD0_9PEZI</name>
<proteinExistence type="predicted"/>
<sequence length="133" mass="13829">MQLSKLIPLTAALAGLTIASPLALVDRAGTPNAGGQSCTAKDNDGADASYTTNIGMTWDDSVTEECTILSDAIADICSSAFEYSFSCLGDTGDGYAQLKYKCPEGNGGTLNAMFDEIFPNGDLLQTGFNCPSH</sequence>
<dbReference type="OrthoDB" id="10279496at2759"/>
<dbReference type="EMBL" id="RIBY02001856">
    <property type="protein sequence ID" value="KAH9827795.1"/>
    <property type="molecule type" value="Genomic_DNA"/>
</dbReference>
<dbReference type="Proteomes" id="UP001138500">
    <property type="component" value="Unassembled WGS sequence"/>
</dbReference>
<comment type="caution">
    <text evidence="2">The sequence shown here is derived from an EMBL/GenBank/DDBJ whole genome shotgun (WGS) entry which is preliminary data.</text>
</comment>
<reference evidence="2 3" key="1">
    <citation type="journal article" date="2018" name="IMA Fungus">
        <title>IMA Genome-F 10: Nine draft genome sequences of Claviceps purpurea s.lat., including C. arundinis, C. humidiphila, and C. cf. spartinae, pseudomolecules for the pitch canker pathogen Fusarium circinatum, draft genome of Davidsoniella eucalypti, Grosmannia galeiformis, Quambalaria eucalypti, and Teratosphaeria destructans.</title>
        <authorList>
            <person name="Wingfield B.D."/>
            <person name="Liu M."/>
            <person name="Nguyen H.D."/>
            <person name="Lane F.A."/>
            <person name="Morgan S.W."/>
            <person name="De Vos L."/>
            <person name="Wilken P.M."/>
            <person name="Duong T.A."/>
            <person name="Aylward J."/>
            <person name="Coetzee M.P."/>
            <person name="Dadej K."/>
            <person name="De Beer Z.W."/>
            <person name="Findlay W."/>
            <person name="Havenga M."/>
            <person name="Kolarik M."/>
            <person name="Menzies J.G."/>
            <person name="Naidoo K."/>
            <person name="Pochopski O."/>
            <person name="Shoukouhi P."/>
            <person name="Santana Q.C."/>
            <person name="Seifert K.A."/>
            <person name="Soal N."/>
            <person name="Steenkamp E.T."/>
            <person name="Tatham C.T."/>
            <person name="van der Nest M.A."/>
            <person name="Wingfield M.J."/>
        </authorList>
    </citation>
    <scope>NUCLEOTIDE SEQUENCE [LARGE SCALE GENOMIC DNA]</scope>
    <source>
        <strain evidence="2">CMW44962</strain>
    </source>
</reference>
<organism evidence="2 3">
    <name type="scientific">Teratosphaeria destructans</name>
    <dbReference type="NCBI Taxonomy" id="418781"/>
    <lineage>
        <taxon>Eukaryota</taxon>
        <taxon>Fungi</taxon>
        <taxon>Dikarya</taxon>
        <taxon>Ascomycota</taxon>
        <taxon>Pezizomycotina</taxon>
        <taxon>Dothideomycetes</taxon>
        <taxon>Dothideomycetidae</taxon>
        <taxon>Mycosphaerellales</taxon>
        <taxon>Teratosphaeriaceae</taxon>
        <taxon>Teratosphaeria</taxon>
    </lineage>
</organism>
<accession>A0A9W7SSD0</accession>
<evidence type="ECO:0000313" key="2">
    <source>
        <dbReference type="EMBL" id="KAH9827795.1"/>
    </source>
</evidence>
<evidence type="ECO:0000313" key="3">
    <source>
        <dbReference type="Proteomes" id="UP001138500"/>
    </source>
</evidence>
<feature type="chain" id="PRO_5040820915" evidence="1">
    <location>
        <begin position="20"/>
        <end position="133"/>
    </location>
</feature>
<feature type="signal peptide" evidence="1">
    <location>
        <begin position="1"/>
        <end position="19"/>
    </location>
</feature>
<gene>
    <name evidence="2" type="ORF">Tdes44962_MAKER02729</name>
</gene>
<dbReference type="AlphaFoldDB" id="A0A9W7SSD0"/>
<keyword evidence="3" id="KW-1185">Reference proteome</keyword>
<keyword evidence="1" id="KW-0732">Signal</keyword>
<evidence type="ECO:0000256" key="1">
    <source>
        <dbReference type="SAM" id="SignalP"/>
    </source>
</evidence>